<keyword evidence="2" id="KW-1133">Transmembrane helix</keyword>
<dbReference type="STRING" id="92835.RS81_00325"/>
<dbReference type="EMBL" id="JYIZ01000026">
    <property type="protein sequence ID" value="KJL45143.1"/>
    <property type="molecule type" value="Genomic_DNA"/>
</dbReference>
<dbReference type="RefSeq" id="WP_245243908.1">
    <property type="nucleotide sequence ID" value="NZ_BAAAUP010000008.1"/>
</dbReference>
<gene>
    <name evidence="3" type="ORF">RS81_00325</name>
</gene>
<name>A0A0M2HL78_9MICO</name>
<feature type="region of interest" description="Disordered" evidence="1">
    <location>
        <begin position="1"/>
        <end position="40"/>
    </location>
</feature>
<dbReference type="PATRIC" id="fig|92835.4.peg.338"/>
<organism evidence="3 4">
    <name type="scientific">Microbacterium terrae</name>
    <dbReference type="NCBI Taxonomy" id="69369"/>
    <lineage>
        <taxon>Bacteria</taxon>
        <taxon>Bacillati</taxon>
        <taxon>Actinomycetota</taxon>
        <taxon>Actinomycetes</taxon>
        <taxon>Micrococcales</taxon>
        <taxon>Microbacteriaceae</taxon>
        <taxon>Microbacterium</taxon>
    </lineage>
</organism>
<reference evidence="3 4" key="1">
    <citation type="submission" date="2015-02" db="EMBL/GenBank/DDBJ databases">
        <title>Draft genome sequences of ten Microbacterium spp. with emphasis on heavy metal contaminated environments.</title>
        <authorList>
            <person name="Corretto E."/>
        </authorList>
    </citation>
    <scope>NUCLEOTIDE SEQUENCE [LARGE SCALE GENOMIC DNA]</scope>
    <source>
        <strain evidence="3 4">DSM 12510</strain>
    </source>
</reference>
<accession>A0A0M2HL78</accession>
<keyword evidence="4" id="KW-1185">Reference proteome</keyword>
<evidence type="ECO:0000256" key="1">
    <source>
        <dbReference type="SAM" id="MobiDB-lite"/>
    </source>
</evidence>
<feature type="compositionally biased region" description="Low complexity" evidence="1">
    <location>
        <begin position="12"/>
        <end position="40"/>
    </location>
</feature>
<evidence type="ECO:0000313" key="3">
    <source>
        <dbReference type="EMBL" id="KJL45143.1"/>
    </source>
</evidence>
<evidence type="ECO:0000256" key="2">
    <source>
        <dbReference type="SAM" id="Phobius"/>
    </source>
</evidence>
<comment type="caution">
    <text evidence="3">The sequence shown here is derived from an EMBL/GenBank/DDBJ whole genome shotgun (WGS) entry which is preliminary data.</text>
</comment>
<evidence type="ECO:0000313" key="4">
    <source>
        <dbReference type="Proteomes" id="UP000033956"/>
    </source>
</evidence>
<proteinExistence type="predicted"/>
<feature type="transmembrane region" description="Helical" evidence="2">
    <location>
        <begin position="94"/>
        <end position="115"/>
    </location>
</feature>
<dbReference type="Proteomes" id="UP000033956">
    <property type="component" value="Unassembled WGS sequence"/>
</dbReference>
<keyword evidence="2" id="KW-0472">Membrane</keyword>
<keyword evidence="2" id="KW-0812">Transmembrane</keyword>
<sequence>MTTADDTQPLEPTGADTAGPDTAAADAPAVDTPALDTPAVDTTALEPPLATPLEPPLAAPLAAPLPVAADPAAPATVPAAAAQASVATRPRTRWAAIIWGLVLAAIAGFGVWTLLESERREGLVDWLSTLSAPAAIAYVVLVVGVLTLVIGAVGVARRIQRAVSRPRT</sequence>
<dbReference type="AlphaFoldDB" id="A0A0M2HL78"/>
<protein>
    <submittedName>
        <fullName evidence="3">Uncharacterized protein</fullName>
    </submittedName>
</protein>
<feature type="transmembrane region" description="Helical" evidence="2">
    <location>
        <begin position="135"/>
        <end position="156"/>
    </location>
</feature>